<reference evidence="3 4" key="1">
    <citation type="submission" date="2023-09" db="EMBL/GenBank/DDBJ databases">
        <title>Buttiauxella selenatireducens sp. nov., isolated from the rhizosphere of Cardamine hupingshanesis.</title>
        <authorList>
            <person name="Zhang S."/>
            <person name="Xu Z."/>
            <person name="Wang H."/>
            <person name="Guo Y."/>
        </authorList>
    </citation>
    <scope>NUCLEOTIDE SEQUENCE [LARGE SCALE GENOMIC DNA]</scope>
    <source>
        <strain evidence="3 4">R73</strain>
    </source>
</reference>
<dbReference type="PRINTS" id="PR00038">
    <property type="entry name" value="HTHLUXR"/>
</dbReference>
<dbReference type="InterPro" id="IPR036388">
    <property type="entry name" value="WH-like_DNA-bd_sf"/>
</dbReference>
<organism evidence="3 4">
    <name type="scientific">Buttiauxella selenatireducens</name>
    <dbReference type="NCBI Taxonomy" id="3073902"/>
    <lineage>
        <taxon>Bacteria</taxon>
        <taxon>Pseudomonadati</taxon>
        <taxon>Pseudomonadota</taxon>
        <taxon>Gammaproteobacteria</taxon>
        <taxon>Enterobacterales</taxon>
        <taxon>Enterobacteriaceae</taxon>
        <taxon>Buttiauxella</taxon>
    </lineage>
</organism>
<dbReference type="SMART" id="SM00421">
    <property type="entry name" value="HTH_LUXR"/>
    <property type="match status" value="1"/>
</dbReference>
<evidence type="ECO:0000259" key="2">
    <source>
        <dbReference type="SMART" id="SM00421"/>
    </source>
</evidence>
<keyword evidence="1" id="KW-0238">DNA-binding</keyword>
<protein>
    <submittedName>
        <fullName evidence="3">LuxR C-terminal-related transcriptional regulator</fullName>
    </submittedName>
</protein>
<dbReference type="SUPFAM" id="SSF46894">
    <property type="entry name" value="C-terminal effector domain of the bipartite response regulators"/>
    <property type="match status" value="1"/>
</dbReference>
<accession>A0ABY9S8T4</accession>
<dbReference type="EMBL" id="CP133838">
    <property type="protein sequence ID" value="WMY73535.1"/>
    <property type="molecule type" value="Genomic_DNA"/>
</dbReference>
<keyword evidence="4" id="KW-1185">Reference proteome</keyword>
<name>A0ABY9S8T4_9ENTR</name>
<dbReference type="InterPro" id="IPR016032">
    <property type="entry name" value="Sig_transdc_resp-reg_C-effctor"/>
</dbReference>
<evidence type="ECO:0000313" key="3">
    <source>
        <dbReference type="EMBL" id="WMY73535.1"/>
    </source>
</evidence>
<dbReference type="RefSeq" id="WP_309875936.1">
    <property type="nucleotide sequence ID" value="NZ_CP133838.1"/>
</dbReference>
<proteinExistence type="predicted"/>
<gene>
    <name evidence="3" type="ORF">RHD99_19100</name>
</gene>
<evidence type="ECO:0000313" key="4">
    <source>
        <dbReference type="Proteomes" id="UP001246690"/>
    </source>
</evidence>
<dbReference type="InterPro" id="IPR000792">
    <property type="entry name" value="Tscrpt_reg_LuxR_C"/>
</dbReference>
<dbReference type="Proteomes" id="UP001246690">
    <property type="component" value="Chromosome"/>
</dbReference>
<dbReference type="Gene3D" id="1.10.10.10">
    <property type="entry name" value="Winged helix-like DNA-binding domain superfamily/Winged helix DNA-binding domain"/>
    <property type="match status" value="1"/>
</dbReference>
<evidence type="ECO:0000256" key="1">
    <source>
        <dbReference type="ARBA" id="ARBA00023125"/>
    </source>
</evidence>
<feature type="domain" description="HTH luxR-type" evidence="2">
    <location>
        <begin position="121"/>
        <end position="178"/>
    </location>
</feature>
<sequence>MNIYILTENNYLFYGIEQSLSEHVNCQCIHLNPAEYDASKHLHLIQRRDVFIIANDFHNMDFSLLMKLNETDASVIIATDNAEWNISSIFRFATIMRRFYLSDLLQNIHLIQPVRSKKIKLPKITISEKRVLLLTFKGIDIDYISSRLNISTKTAYSHQRNAFKKIGIRKIHDIFRLPGNYISYLCQGY</sequence>
<dbReference type="Pfam" id="PF00196">
    <property type="entry name" value="GerE"/>
    <property type="match status" value="1"/>
</dbReference>